<keyword evidence="2" id="KW-1185">Reference proteome</keyword>
<gene>
    <name evidence="1" type="ORF">CTI12_AA493720</name>
</gene>
<dbReference type="Proteomes" id="UP000245207">
    <property type="component" value="Unassembled WGS sequence"/>
</dbReference>
<organism evidence="1 2">
    <name type="scientific">Artemisia annua</name>
    <name type="common">Sweet wormwood</name>
    <dbReference type="NCBI Taxonomy" id="35608"/>
    <lineage>
        <taxon>Eukaryota</taxon>
        <taxon>Viridiplantae</taxon>
        <taxon>Streptophyta</taxon>
        <taxon>Embryophyta</taxon>
        <taxon>Tracheophyta</taxon>
        <taxon>Spermatophyta</taxon>
        <taxon>Magnoliopsida</taxon>
        <taxon>eudicotyledons</taxon>
        <taxon>Gunneridae</taxon>
        <taxon>Pentapetalae</taxon>
        <taxon>asterids</taxon>
        <taxon>campanulids</taxon>
        <taxon>Asterales</taxon>
        <taxon>Asteraceae</taxon>
        <taxon>Asteroideae</taxon>
        <taxon>Anthemideae</taxon>
        <taxon>Artemisiinae</taxon>
        <taxon>Artemisia</taxon>
    </lineage>
</organism>
<accession>A0A2U1LG15</accession>
<dbReference type="EMBL" id="PKPP01009586">
    <property type="protein sequence ID" value="PWA47931.1"/>
    <property type="molecule type" value="Genomic_DNA"/>
</dbReference>
<evidence type="ECO:0000313" key="2">
    <source>
        <dbReference type="Proteomes" id="UP000245207"/>
    </source>
</evidence>
<name>A0A2U1LG15_ARTAN</name>
<proteinExistence type="predicted"/>
<evidence type="ECO:0000313" key="1">
    <source>
        <dbReference type="EMBL" id="PWA47931.1"/>
    </source>
</evidence>
<dbReference type="AlphaFoldDB" id="A0A2U1LG15"/>
<comment type="caution">
    <text evidence="1">The sequence shown here is derived from an EMBL/GenBank/DDBJ whole genome shotgun (WGS) entry which is preliminary data.</text>
</comment>
<reference evidence="1 2" key="1">
    <citation type="journal article" date="2018" name="Mol. Plant">
        <title>The genome of Artemisia annua provides insight into the evolution of Asteraceae family and artemisinin biosynthesis.</title>
        <authorList>
            <person name="Shen Q."/>
            <person name="Zhang L."/>
            <person name="Liao Z."/>
            <person name="Wang S."/>
            <person name="Yan T."/>
            <person name="Shi P."/>
            <person name="Liu M."/>
            <person name="Fu X."/>
            <person name="Pan Q."/>
            <person name="Wang Y."/>
            <person name="Lv Z."/>
            <person name="Lu X."/>
            <person name="Zhang F."/>
            <person name="Jiang W."/>
            <person name="Ma Y."/>
            <person name="Chen M."/>
            <person name="Hao X."/>
            <person name="Li L."/>
            <person name="Tang Y."/>
            <person name="Lv G."/>
            <person name="Zhou Y."/>
            <person name="Sun X."/>
            <person name="Brodelius P.E."/>
            <person name="Rose J.K.C."/>
            <person name="Tang K."/>
        </authorList>
    </citation>
    <scope>NUCLEOTIDE SEQUENCE [LARGE SCALE GENOMIC DNA]</scope>
    <source>
        <strain evidence="2">cv. Huhao1</strain>
        <tissue evidence="1">Leaf</tissue>
    </source>
</reference>
<sequence>MGELNIGVQLHPTNDLQLVKRAEKLLNLVKYMDEQNNDKNKEGTYFRVEPEEDWRRVLSLTTYQLLQSSLLLLQKVEEAARKRNRNAPFNSWLKPGQRNKRNTPLYWFIH</sequence>
<protein>
    <submittedName>
        <fullName evidence="1">Uncharacterized protein</fullName>
    </submittedName>
</protein>